<dbReference type="EMBL" id="MHCQ01000030">
    <property type="protein sequence ID" value="OGY24262.1"/>
    <property type="molecule type" value="Genomic_DNA"/>
</dbReference>
<sequence length="71" mass="8442">MKLSIKEREKVFALERRAKHLKQRINLAETEGRHLSYDRQEFASLLWALEIIKEHFENYGKDIDARTGTPD</sequence>
<organism evidence="1 2">
    <name type="scientific">Candidatus Woykebacteria bacterium RBG_13_40_7b</name>
    <dbReference type="NCBI Taxonomy" id="1802594"/>
    <lineage>
        <taxon>Bacteria</taxon>
        <taxon>Candidatus Woykeibacteriota</taxon>
    </lineage>
</organism>
<gene>
    <name evidence="1" type="ORF">A2Y57_04230</name>
</gene>
<accession>A0A1G1W9B6</accession>
<dbReference type="Proteomes" id="UP000177103">
    <property type="component" value="Unassembled WGS sequence"/>
</dbReference>
<name>A0A1G1W9B6_9BACT</name>
<comment type="caution">
    <text evidence="1">The sequence shown here is derived from an EMBL/GenBank/DDBJ whole genome shotgun (WGS) entry which is preliminary data.</text>
</comment>
<evidence type="ECO:0000313" key="2">
    <source>
        <dbReference type="Proteomes" id="UP000177103"/>
    </source>
</evidence>
<proteinExistence type="predicted"/>
<protein>
    <submittedName>
        <fullName evidence="1">Uncharacterized protein</fullName>
    </submittedName>
</protein>
<dbReference type="AlphaFoldDB" id="A0A1G1W9B6"/>
<reference evidence="1 2" key="1">
    <citation type="journal article" date="2016" name="Nat. Commun.">
        <title>Thousands of microbial genomes shed light on interconnected biogeochemical processes in an aquifer system.</title>
        <authorList>
            <person name="Anantharaman K."/>
            <person name="Brown C.T."/>
            <person name="Hug L.A."/>
            <person name="Sharon I."/>
            <person name="Castelle C.J."/>
            <person name="Probst A.J."/>
            <person name="Thomas B.C."/>
            <person name="Singh A."/>
            <person name="Wilkins M.J."/>
            <person name="Karaoz U."/>
            <person name="Brodie E.L."/>
            <person name="Williams K.H."/>
            <person name="Hubbard S.S."/>
            <person name="Banfield J.F."/>
        </authorList>
    </citation>
    <scope>NUCLEOTIDE SEQUENCE [LARGE SCALE GENOMIC DNA]</scope>
</reference>
<evidence type="ECO:0000313" key="1">
    <source>
        <dbReference type="EMBL" id="OGY24262.1"/>
    </source>
</evidence>